<sequence>MVRMRATVVKGYKSVAGACGGLLGILLNAKVDVAVEPESKAPLLSSLLTCQLRSVAVSVVDANGLVPFASVAVTGDNVQLGWKVPAAMLIPAWILFAPRLLPMLLAMWLLLPNRRTSGVLKFDVSIRSKDMNRRVWRWLLGGVLSSIAHSSLTGMLAAANAANGLETTAASSQLLLPPSECLSVAVQNRKLIMEGRTIFSTAQGPLTTEYTLRTGLRPYANDARPQLRNALLWENPELRLSLAEKGWLAKLPKLWVPVLSECRIELPPAIDLRRADVSDLADAVIVAGATDCH</sequence>
<reference evidence="2" key="1">
    <citation type="submission" date="2014-12" db="EMBL/GenBank/DDBJ databases">
        <title>Draft genome of the oleaginous, mixotrophic haptophyte, Chrysochromulina tobin.</title>
        <authorList>
            <person name="Hovde B.T."/>
            <person name="Starkenburg S.R."/>
            <person name="Cattolico R.A."/>
        </authorList>
    </citation>
    <scope>NUCLEOTIDE SEQUENCE</scope>
    <source>
        <strain evidence="2">CCMP291</strain>
    </source>
</reference>
<proteinExistence type="predicted"/>
<keyword evidence="1" id="KW-1133">Transmembrane helix</keyword>
<feature type="transmembrane region" description="Helical" evidence="1">
    <location>
        <begin position="90"/>
        <end position="111"/>
    </location>
</feature>
<evidence type="ECO:0000256" key="1">
    <source>
        <dbReference type="SAM" id="Phobius"/>
    </source>
</evidence>
<organism evidence="2 4">
    <name type="scientific">Chrysochromulina tobinii</name>
    <dbReference type="NCBI Taxonomy" id="1460289"/>
    <lineage>
        <taxon>Eukaryota</taxon>
        <taxon>Haptista</taxon>
        <taxon>Haptophyta</taxon>
        <taxon>Prymnesiophyceae</taxon>
        <taxon>Prymnesiales</taxon>
        <taxon>Chrysochromulinaceae</taxon>
        <taxon>Chrysochromulina</taxon>
    </lineage>
</organism>
<accession>A0A0M0JVB8</accession>
<protein>
    <submittedName>
        <fullName evidence="2">Uncharacterized protein</fullName>
    </submittedName>
</protein>
<dbReference type="EMBL" id="JWZX01001942">
    <property type="protein sequence ID" value="KOO31748.1"/>
    <property type="molecule type" value="Genomic_DNA"/>
</dbReference>
<keyword evidence="1" id="KW-0472">Membrane</keyword>
<comment type="caution">
    <text evidence="2">The sequence shown here is derived from an EMBL/GenBank/DDBJ whole genome shotgun (WGS) entry which is preliminary data.</text>
</comment>
<dbReference type="Proteomes" id="UP000037460">
    <property type="component" value="Unassembled WGS sequence"/>
</dbReference>
<dbReference type="EMBL" id="JWZX01002217">
    <property type="protein sequence ID" value="KOO30480.1"/>
    <property type="molecule type" value="Genomic_DNA"/>
</dbReference>
<evidence type="ECO:0000313" key="4">
    <source>
        <dbReference type="Proteomes" id="UP000037460"/>
    </source>
</evidence>
<keyword evidence="4" id="KW-1185">Reference proteome</keyword>
<gene>
    <name evidence="2" type="ORF">Ctob_014832</name>
    <name evidence="3" type="ORF">Ctob_015714</name>
</gene>
<reference evidence="4" key="2">
    <citation type="journal article" date="2015" name="PLoS Genet.">
        <title>Genome Sequence and Transcriptome Analyses of Chrysochromulina tobin: Metabolic Tools for Enhanced Algal Fitness in the Prominent Order Prymnesiales (Haptophyceae).</title>
        <authorList>
            <person name="Hovde B.T."/>
            <person name="Deodato C.R."/>
            <person name="Hunsperger H.M."/>
            <person name="Ryken S.A."/>
            <person name="Yost W."/>
            <person name="Jha R.K."/>
            <person name="Patterson J."/>
            <person name="Monnat R.J. Jr."/>
            <person name="Barlow S.B."/>
            <person name="Starkenburg S.R."/>
            <person name="Cattolico R.A."/>
        </authorList>
    </citation>
    <scope>NUCLEOTIDE SEQUENCE</scope>
    <source>
        <strain evidence="4">CCMP291</strain>
    </source>
</reference>
<feature type="transmembrane region" description="Helical" evidence="1">
    <location>
        <begin position="135"/>
        <end position="158"/>
    </location>
</feature>
<dbReference type="AlphaFoldDB" id="A0A0M0JVB8"/>
<name>A0A0M0JVB8_9EUKA</name>
<evidence type="ECO:0000313" key="3">
    <source>
        <dbReference type="EMBL" id="KOO31748.1"/>
    </source>
</evidence>
<keyword evidence="1" id="KW-0812">Transmembrane</keyword>
<evidence type="ECO:0000313" key="2">
    <source>
        <dbReference type="EMBL" id="KOO30480.1"/>
    </source>
</evidence>